<name>A0A1C0TMS0_9GAMM</name>
<evidence type="ECO:0000313" key="5">
    <source>
        <dbReference type="EMBL" id="OCQ20195.1"/>
    </source>
</evidence>
<dbReference type="InterPro" id="IPR001173">
    <property type="entry name" value="Glyco_trans_2-like"/>
</dbReference>
<dbReference type="PANTHER" id="PTHR43685:SF5">
    <property type="entry name" value="GLYCOSYLTRANSFERASE EPSE-RELATED"/>
    <property type="match status" value="1"/>
</dbReference>
<dbReference type="Gene3D" id="3.90.550.10">
    <property type="entry name" value="Spore Coat Polysaccharide Biosynthesis Protein SpsA, Chain A"/>
    <property type="match status" value="1"/>
</dbReference>
<evidence type="ECO:0000259" key="4">
    <source>
        <dbReference type="Pfam" id="PF00535"/>
    </source>
</evidence>
<gene>
    <name evidence="5" type="ORF">A7985_17340</name>
</gene>
<reference evidence="6" key="1">
    <citation type="submission" date="2016-07" db="EMBL/GenBank/DDBJ databases">
        <authorList>
            <person name="Florea S."/>
            <person name="Webb J.S."/>
            <person name="Jaromczyk J."/>
            <person name="Schardl C.L."/>
        </authorList>
    </citation>
    <scope>NUCLEOTIDE SEQUENCE [LARGE SCALE GENOMIC DNA]</scope>
    <source>
        <strain evidence="6">IPB1</strain>
    </source>
</reference>
<dbReference type="RefSeq" id="WP_065791680.1">
    <property type="nucleotide sequence ID" value="NZ_MAUJ01000006.1"/>
</dbReference>
<dbReference type="SUPFAM" id="SSF53448">
    <property type="entry name" value="Nucleotide-diphospho-sugar transferases"/>
    <property type="match status" value="1"/>
</dbReference>
<dbReference type="OrthoDB" id="9802649at2"/>
<dbReference type="AlphaFoldDB" id="A0A1C0TMS0"/>
<keyword evidence="3" id="KW-0808">Transferase</keyword>
<proteinExistence type="inferred from homology"/>
<protein>
    <recommendedName>
        <fullName evidence="4">Glycosyltransferase 2-like domain-containing protein</fullName>
    </recommendedName>
</protein>
<keyword evidence="2" id="KW-0328">Glycosyltransferase</keyword>
<evidence type="ECO:0000313" key="6">
    <source>
        <dbReference type="Proteomes" id="UP000093366"/>
    </source>
</evidence>
<comment type="caution">
    <text evidence="5">The sequence shown here is derived from an EMBL/GenBank/DDBJ whole genome shotgun (WGS) entry which is preliminary data.</text>
</comment>
<evidence type="ECO:0000256" key="2">
    <source>
        <dbReference type="ARBA" id="ARBA00022676"/>
    </source>
</evidence>
<feature type="domain" description="Glycosyltransferase 2-like" evidence="4">
    <location>
        <begin position="5"/>
        <end position="132"/>
    </location>
</feature>
<dbReference type="Proteomes" id="UP000093366">
    <property type="component" value="Unassembled WGS sequence"/>
</dbReference>
<accession>A0A1C0TMS0</accession>
<dbReference type="Pfam" id="PF00535">
    <property type="entry name" value="Glycos_transf_2"/>
    <property type="match status" value="1"/>
</dbReference>
<dbReference type="InterPro" id="IPR029044">
    <property type="entry name" value="Nucleotide-diphossugar_trans"/>
</dbReference>
<dbReference type="PANTHER" id="PTHR43685">
    <property type="entry name" value="GLYCOSYLTRANSFERASE"/>
    <property type="match status" value="1"/>
</dbReference>
<organism evidence="5 6">
    <name type="scientific">Pseudoalteromonas luteoviolacea</name>
    <dbReference type="NCBI Taxonomy" id="43657"/>
    <lineage>
        <taxon>Bacteria</taxon>
        <taxon>Pseudomonadati</taxon>
        <taxon>Pseudomonadota</taxon>
        <taxon>Gammaproteobacteria</taxon>
        <taxon>Alteromonadales</taxon>
        <taxon>Pseudoalteromonadaceae</taxon>
        <taxon>Pseudoalteromonas</taxon>
    </lineage>
</organism>
<dbReference type="EMBL" id="MAUJ01000006">
    <property type="protein sequence ID" value="OCQ20195.1"/>
    <property type="molecule type" value="Genomic_DNA"/>
</dbReference>
<comment type="similarity">
    <text evidence="1">Belongs to the glycosyltransferase 2 family.</text>
</comment>
<dbReference type="InterPro" id="IPR050834">
    <property type="entry name" value="Glycosyltransf_2"/>
</dbReference>
<evidence type="ECO:0000256" key="3">
    <source>
        <dbReference type="ARBA" id="ARBA00022679"/>
    </source>
</evidence>
<sequence>MVPFSVLMSVYHKESADSLREALRSLVTQTVPASEVVLVHDGALTEQLYSCIAEFEAQLPLKQIKLEVNSGLGKALNEGLKHCSHELVMRADTDDINLESRFETQLNFMQKNPDISASSGSIEEFEVSVGDLNQKRTLPTEPEDIRRIVRIRNPLNHMAVVFRKSDVLKVGGYRHLHFMEDYYLWIRMLGRGMKLANIDQVLVHARVGNGMLSRRRGVSYIGSEKELYKKLKENDLYKPLFSEINFFLRSLNRILPSTALAVVYRTLFRK</sequence>
<evidence type="ECO:0000256" key="1">
    <source>
        <dbReference type="ARBA" id="ARBA00006739"/>
    </source>
</evidence>
<dbReference type="GO" id="GO:0016757">
    <property type="term" value="F:glycosyltransferase activity"/>
    <property type="evidence" value="ECO:0007669"/>
    <property type="project" value="UniProtKB-KW"/>
</dbReference>